<dbReference type="InterPro" id="IPR038408">
    <property type="entry name" value="GNK2_sf"/>
</dbReference>
<evidence type="ECO:0000256" key="1">
    <source>
        <dbReference type="ARBA" id="ARBA00004167"/>
    </source>
</evidence>
<feature type="chain" id="PRO_5043429047" description="non-specific serine/threonine protein kinase" evidence="19">
    <location>
        <begin position="32"/>
        <end position="695"/>
    </location>
</feature>
<keyword evidence="13" id="KW-1015">Disulfide bond</keyword>
<dbReference type="Gene3D" id="3.30.430.20">
    <property type="entry name" value="Gnk2 domain, C-X8-C-X2-C motif"/>
    <property type="match status" value="2"/>
</dbReference>
<keyword evidence="5 18" id="KW-0812">Transmembrane</keyword>
<dbReference type="InterPro" id="IPR000719">
    <property type="entry name" value="Prot_kinase_dom"/>
</dbReference>
<evidence type="ECO:0000259" key="21">
    <source>
        <dbReference type="PROSITE" id="PS51473"/>
    </source>
</evidence>
<dbReference type="InterPro" id="IPR002902">
    <property type="entry name" value="GNK2"/>
</dbReference>
<dbReference type="Gene3D" id="3.30.200.20">
    <property type="entry name" value="Phosphorylase Kinase, domain 1"/>
    <property type="match status" value="1"/>
</dbReference>
<feature type="region of interest" description="Disordered" evidence="17">
    <location>
        <begin position="276"/>
        <end position="300"/>
    </location>
</feature>
<dbReference type="CDD" id="cd23509">
    <property type="entry name" value="Gnk2-like"/>
    <property type="match status" value="2"/>
</dbReference>
<evidence type="ECO:0000256" key="14">
    <source>
        <dbReference type="ARBA" id="ARBA00023180"/>
    </source>
</evidence>
<feature type="domain" description="Gnk2-homologous" evidence="21">
    <location>
        <begin position="157"/>
        <end position="264"/>
    </location>
</feature>
<evidence type="ECO:0000256" key="12">
    <source>
        <dbReference type="ARBA" id="ARBA00023136"/>
    </source>
</evidence>
<evidence type="ECO:0000259" key="20">
    <source>
        <dbReference type="PROSITE" id="PS50011"/>
    </source>
</evidence>
<keyword evidence="14" id="KW-0325">Glycoprotein</keyword>
<evidence type="ECO:0000256" key="5">
    <source>
        <dbReference type="ARBA" id="ARBA00022692"/>
    </source>
</evidence>
<feature type="domain" description="Gnk2-homologous" evidence="21">
    <location>
        <begin position="35"/>
        <end position="138"/>
    </location>
</feature>
<dbReference type="PROSITE" id="PS51473">
    <property type="entry name" value="GNK2"/>
    <property type="match status" value="2"/>
</dbReference>
<evidence type="ECO:0000256" key="2">
    <source>
        <dbReference type="ARBA" id="ARBA00012513"/>
    </source>
</evidence>
<gene>
    <name evidence="22" type="ORF">LUZ62_052591</name>
</gene>
<dbReference type="InterPro" id="IPR011009">
    <property type="entry name" value="Kinase-like_dom_sf"/>
</dbReference>
<evidence type="ECO:0000256" key="11">
    <source>
        <dbReference type="ARBA" id="ARBA00022989"/>
    </source>
</evidence>
<dbReference type="FunFam" id="1.10.510.10:FF:000060">
    <property type="entry name" value="G-type lectin S-receptor-like serine/threonine-protein kinase"/>
    <property type="match status" value="1"/>
</dbReference>
<dbReference type="Proteomes" id="UP001140206">
    <property type="component" value="Chromosome 2"/>
</dbReference>
<feature type="domain" description="Protein kinase" evidence="20">
    <location>
        <begin position="377"/>
        <end position="654"/>
    </location>
</feature>
<comment type="catalytic activity">
    <reaction evidence="16">
        <text>L-seryl-[protein] + ATP = O-phospho-L-seryl-[protein] + ADP + H(+)</text>
        <dbReference type="Rhea" id="RHEA:17989"/>
        <dbReference type="Rhea" id="RHEA-COMP:9863"/>
        <dbReference type="Rhea" id="RHEA-COMP:11604"/>
        <dbReference type="ChEBI" id="CHEBI:15378"/>
        <dbReference type="ChEBI" id="CHEBI:29999"/>
        <dbReference type="ChEBI" id="CHEBI:30616"/>
        <dbReference type="ChEBI" id="CHEBI:83421"/>
        <dbReference type="ChEBI" id="CHEBI:456216"/>
        <dbReference type="EC" id="2.7.11.1"/>
    </reaction>
</comment>
<evidence type="ECO:0000313" key="22">
    <source>
        <dbReference type="EMBL" id="KAJ4801345.1"/>
    </source>
</evidence>
<dbReference type="CDD" id="cd14066">
    <property type="entry name" value="STKc_IRAK"/>
    <property type="match status" value="1"/>
</dbReference>
<dbReference type="Pfam" id="PF07714">
    <property type="entry name" value="PK_Tyr_Ser-Thr"/>
    <property type="match status" value="1"/>
</dbReference>
<dbReference type="InterPro" id="IPR008271">
    <property type="entry name" value="Ser/Thr_kinase_AS"/>
</dbReference>
<evidence type="ECO:0000256" key="7">
    <source>
        <dbReference type="ARBA" id="ARBA00022737"/>
    </source>
</evidence>
<evidence type="ECO:0000313" key="23">
    <source>
        <dbReference type="Proteomes" id="UP001140206"/>
    </source>
</evidence>
<evidence type="ECO:0000256" key="16">
    <source>
        <dbReference type="ARBA" id="ARBA00048679"/>
    </source>
</evidence>
<dbReference type="Gene3D" id="1.10.510.10">
    <property type="entry name" value="Transferase(Phosphotransferase) domain 1"/>
    <property type="match status" value="1"/>
</dbReference>
<dbReference type="GO" id="GO:0004674">
    <property type="term" value="F:protein serine/threonine kinase activity"/>
    <property type="evidence" value="ECO:0007669"/>
    <property type="project" value="UniProtKB-KW"/>
</dbReference>
<organism evidence="22 23">
    <name type="scientific">Rhynchospora pubera</name>
    <dbReference type="NCBI Taxonomy" id="906938"/>
    <lineage>
        <taxon>Eukaryota</taxon>
        <taxon>Viridiplantae</taxon>
        <taxon>Streptophyta</taxon>
        <taxon>Embryophyta</taxon>
        <taxon>Tracheophyta</taxon>
        <taxon>Spermatophyta</taxon>
        <taxon>Magnoliopsida</taxon>
        <taxon>Liliopsida</taxon>
        <taxon>Poales</taxon>
        <taxon>Cyperaceae</taxon>
        <taxon>Cyperoideae</taxon>
        <taxon>Rhynchosporeae</taxon>
        <taxon>Rhynchospora</taxon>
    </lineage>
</organism>
<name>A0AAV8GCD9_9POAL</name>
<dbReference type="AlphaFoldDB" id="A0AAV8GCD9"/>
<comment type="subcellular location">
    <subcellularLocation>
        <location evidence="1">Membrane</location>
        <topology evidence="1">Single-pass membrane protein</topology>
    </subcellularLocation>
</comment>
<dbReference type="FunFam" id="3.30.200.20:FF:000195">
    <property type="entry name" value="G-type lectin S-receptor-like serine/threonine-protein kinase"/>
    <property type="match status" value="1"/>
</dbReference>
<keyword evidence="8" id="KW-0547">Nucleotide-binding</keyword>
<evidence type="ECO:0000256" key="4">
    <source>
        <dbReference type="ARBA" id="ARBA00022679"/>
    </source>
</evidence>
<evidence type="ECO:0000256" key="6">
    <source>
        <dbReference type="ARBA" id="ARBA00022729"/>
    </source>
</evidence>
<dbReference type="InterPro" id="IPR001245">
    <property type="entry name" value="Ser-Thr/Tyr_kinase_cat_dom"/>
</dbReference>
<dbReference type="Pfam" id="PF01657">
    <property type="entry name" value="Stress-antifung"/>
    <property type="match status" value="2"/>
</dbReference>
<dbReference type="SUPFAM" id="SSF56112">
    <property type="entry name" value="Protein kinase-like (PK-like)"/>
    <property type="match status" value="1"/>
</dbReference>
<evidence type="ECO:0000256" key="3">
    <source>
        <dbReference type="ARBA" id="ARBA00022527"/>
    </source>
</evidence>
<dbReference type="PROSITE" id="PS00108">
    <property type="entry name" value="PROTEIN_KINASE_ST"/>
    <property type="match status" value="1"/>
</dbReference>
<feature type="signal peptide" evidence="19">
    <location>
        <begin position="1"/>
        <end position="31"/>
    </location>
</feature>
<dbReference type="PANTHER" id="PTHR27002:SF926">
    <property type="entry name" value="OS07G0535800 PROTEIN"/>
    <property type="match status" value="1"/>
</dbReference>
<keyword evidence="10" id="KW-0067">ATP-binding</keyword>
<evidence type="ECO:0000256" key="9">
    <source>
        <dbReference type="ARBA" id="ARBA00022777"/>
    </source>
</evidence>
<sequence>MSINGWMQNSCVFFPTLFLITTPLCLNLAFAQIQYQYYACYSSTGNYSNNSTYSSNLKELFSSLSTESVAIQGFSKNTIGAKPDQTSGLVLCRGDINPSMCDQCLNSSIVDITNLCPQSKEALIYYDYCLLRYSIQNFLNSTNNTNLLFLDSTLNVTGGRFSGWDSSNNTVKTYFNTVVNTLLSSVSDQAAYSSRKRFGTGVINITESLPVIYGLSQCTPDFSNDTCRACLQDLIDQMLQWFDGRQGGWILGVRCNLRYEIYTFFDGNPDIQLVTTSGTAVPNPSASDDKQTQPPSNTSKGGKNRLFIIIISLASSLFILACFIIFLWVRKLRYSETEDSQEESMLPISDETLNLWSRSSNFPLFNFNQIADATNNFSSDNKLGQGGFGPVYKGVLQDGLEIAVKRLSTYSGQGLIEFKNGIELIAKLQHRNLVRLLGWCIQGEEKVLVYEFMPNKSLDFFIFDKTREALLNWEKRFEIIEGIAQGLLYLHKHSRLRIIHRDLKASNVLLDSEMSPKISDFGLARIFGPKELQANTNRVVGTYGYMAPEYASEGLFSIKSDVFSYGVLLLEIVSGKRNMGFHQYGDFLNLLGYAWDRWNVGNMSELICPALSEVSQKQIERCIHATLLCVQENPTDRPTMSDVIAFLTTENIVLPEPKQPAYFNIRVSERAVNSSDLDGSSCSINDVTLTNPEVR</sequence>
<evidence type="ECO:0000256" key="19">
    <source>
        <dbReference type="SAM" id="SignalP"/>
    </source>
</evidence>
<evidence type="ECO:0000256" key="17">
    <source>
        <dbReference type="SAM" id="MobiDB-lite"/>
    </source>
</evidence>
<dbReference type="EMBL" id="JAMFTS010000002">
    <property type="protein sequence ID" value="KAJ4801345.1"/>
    <property type="molecule type" value="Genomic_DNA"/>
</dbReference>
<dbReference type="GO" id="GO:0005886">
    <property type="term" value="C:plasma membrane"/>
    <property type="evidence" value="ECO:0007669"/>
    <property type="project" value="TreeGrafter"/>
</dbReference>
<keyword evidence="22" id="KW-0675">Receptor</keyword>
<keyword evidence="6 19" id="KW-0732">Signal</keyword>
<dbReference type="PANTHER" id="PTHR27002">
    <property type="entry name" value="RECEPTOR-LIKE SERINE/THREONINE-PROTEIN KINASE SD1-8"/>
    <property type="match status" value="1"/>
</dbReference>
<dbReference type="PROSITE" id="PS50011">
    <property type="entry name" value="PROTEIN_KINASE_DOM"/>
    <property type="match status" value="1"/>
</dbReference>
<keyword evidence="3" id="KW-0723">Serine/threonine-protein kinase</keyword>
<keyword evidence="9 22" id="KW-0418">Kinase</keyword>
<comment type="catalytic activity">
    <reaction evidence="15">
        <text>L-threonyl-[protein] + ATP = O-phospho-L-threonyl-[protein] + ADP + H(+)</text>
        <dbReference type="Rhea" id="RHEA:46608"/>
        <dbReference type="Rhea" id="RHEA-COMP:11060"/>
        <dbReference type="Rhea" id="RHEA-COMP:11605"/>
        <dbReference type="ChEBI" id="CHEBI:15378"/>
        <dbReference type="ChEBI" id="CHEBI:30013"/>
        <dbReference type="ChEBI" id="CHEBI:30616"/>
        <dbReference type="ChEBI" id="CHEBI:61977"/>
        <dbReference type="ChEBI" id="CHEBI:456216"/>
        <dbReference type="EC" id="2.7.11.1"/>
    </reaction>
</comment>
<reference evidence="22" key="1">
    <citation type="submission" date="2022-08" db="EMBL/GenBank/DDBJ databases">
        <authorList>
            <person name="Marques A."/>
        </authorList>
    </citation>
    <scope>NUCLEOTIDE SEQUENCE</scope>
    <source>
        <strain evidence="22">RhyPub2mFocal</strain>
        <tissue evidence="22">Leaves</tissue>
    </source>
</reference>
<evidence type="ECO:0000256" key="13">
    <source>
        <dbReference type="ARBA" id="ARBA00023157"/>
    </source>
</evidence>
<dbReference type="FunFam" id="3.30.430.20:FF:000002">
    <property type="entry name" value="Cysteine-rich receptor-like protein kinase 10"/>
    <property type="match status" value="1"/>
</dbReference>
<comment type="caution">
    <text evidence="22">The sequence shown here is derived from an EMBL/GenBank/DDBJ whole genome shotgun (WGS) entry which is preliminary data.</text>
</comment>
<evidence type="ECO:0000256" key="8">
    <source>
        <dbReference type="ARBA" id="ARBA00022741"/>
    </source>
</evidence>
<accession>A0AAV8GCD9</accession>
<evidence type="ECO:0000256" key="10">
    <source>
        <dbReference type="ARBA" id="ARBA00022840"/>
    </source>
</evidence>
<keyword evidence="23" id="KW-1185">Reference proteome</keyword>
<keyword evidence="7" id="KW-0677">Repeat</keyword>
<feature type="transmembrane region" description="Helical" evidence="18">
    <location>
        <begin position="306"/>
        <end position="329"/>
    </location>
</feature>
<dbReference type="EC" id="2.7.11.1" evidence="2"/>
<evidence type="ECO:0000256" key="15">
    <source>
        <dbReference type="ARBA" id="ARBA00047899"/>
    </source>
</evidence>
<evidence type="ECO:0000256" key="18">
    <source>
        <dbReference type="SAM" id="Phobius"/>
    </source>
</evidence>
<keyword evidence="4" id="KW-0808">Transferase</keyword>
<proteinExistence type="predicted"/>
<keyword evidence="12 18" id="KW-0472">Membrane</keyword>
<keyword evidence="11 18" id="KW-1133">Transmembrane helix</keyword>
<dbReference type="GO" id="GO:0005524">
    <property type="term" value="F:ATP binding"/>
    <property type="evidence" value="ECO:0007669"/>
    <property type="project" value="UniProtKB-KW"/>
</dbReference>
<dbReference type="SMART" id="SM00220">
    <property type="entry name" value="S_TKc"/>
    <property type="match status" value="1"/>
</dbReference>
<protein>
    <recommendedName>
        <fullName evidence="2">non-specific serine/threonine protein kinase</fullName>
        <ecNumber evidence="2">2.7.11.1</ecNumber>
    </recommendedName>
</protein>